<feature type="modified residue" description="4-aspartylphosphate" evidence="4">
    <location>
        <position position="51"/>
    </location>
</feature>
<dbReference type="Gene3D" id="1.10.10.10">
    <property type="entry name" value="Winged helix-like DNA-binding domain superfamily/Winged helix DNA-binding domain"/>
    <property type="match status" value="1"/>
</dbReference>
<evidence type="ECO:0000256" key="1">
    <source>
        <dbReference type="ARBA" id="ARBA00023015"/>
    </source>
</evidence>
<dbReference type="InterPro" id="IPR036388">
    <property type="entry name" value="WH-like_DNA-bd_sf"/>
</dbReference>
<proteinExistence type="predicted"/>
<feature type="domain" description="Response regulatory" evidence="6">
    <location>
        <begin position="2"/>
        <end position="116"/>
    </location>
</feature>
<accession>A0ABY7YT62</accession>
<gene>
    <name evidence="8" type="ORF">PSQ19_00150</name>
</gene>
<dbReference type="CDD" id="cd00383">
    <property type="entry name" value="trans_reg_C"/>
    <property type="match status" value="1"/>
</dbReference>
<dbReference type="InterPro" id="IPR011006">
    <property type="entry name" value="CheY-like_superfamily"/>
</dbReference>
<keyword evidence="2 5" id="KW-0238">DNA-binding</keyword>
<dbReference type="SMART" id="SM00448">
    <property type="entry name" value="REC"/>
    <property type="match status" value="1"/>
</dbReference>
<evidence type="ECO:0000256" key="2">
    <source>
        <dbReference type="ARBA" id="ARBA00023125"/>
    </source>
</evidence>
<dbReference type="Proteomes" id="UP001220530">
    <property type="component" value="Chromosome"/>
</dbReference>
<keyword evidence="3" id="KW-0804">Transcription</keyword>
<dbReference type="Pfam" id="PF00486">
    <property type="entry name" value="Trans_reg_C"/>
    <property type="match status" value="1"/>
</dbReference>
<name>A0ABY7YT62_9HYPH</name>
<dbReference type="Pfam" id="PF00072">
    <property type="entry name" value="Response_reg"/>
    <property type="match status" value="1"/>
</dbReference>
<dbReference type="PANTHER" id="PTHR48111">
    <property type="entry name" value="REGULATOR OF RPOS"/>
    <property type="match status" value="1"/>
</dbReference>
<dbReference type="PROSITE" id="PS50110">
    <property type="entry name" value="RESPONSE_REGULATORY"/>
    <property type="match status" value="1"/>
</dbReference>
<evidence type="ECO:0000256" key="4">
    <source>
        <dbReference type="PROSITE-ProRule" id="PRU00169"/>
    </source>
</evidence>
<dbReference type="InterPro" id="IPR016032">
    <property type="entry name" value="Sig_transdc_resp-reg_C-effctor"/>
</dbReference>
<feature type="domain" description="OmpR/PhoB-type" evidence="7">
    <location>
        <begin position="126"/>
        <end position="223"/>
    </location>
</feature>
<protein>
    <submittedName>
        <fullName evidence="8">Response regulator transcription factor</fullName>
    </submittedName>
</protein>
<dbReference type="InterPro" id="IPR001789">
    <property type="entry name" value="Sig_transdc_resp-reg_receiver"/>
</dbReference>
<dbReference type="SUPFAM" id="SSF46894">
    <property type="entry name" value="C-terminal effector domain of the bipartite response regulators"/>
    <property type="match status" value="1"/>
</dbReference>
<evidence type="ECO:0000256" key="3">
    <source>
        <dbReference type="ARBA" id="ARBA00023163"/>
    </source>
</evidence>
<evidence type="ECO:0000259" key="7">
    <source>
        <dbReference type="PROSITE" id="PS51755"/>
    </source>
</evidence>
<evidence type="ECO:0000313" key="8">
    <source>
        <dbReference type="EMBL" id="WDR04377.1"/>
    </source>
</evidence>
<keyword evidence="4" id="KW-0597">Phosphoprotein</keyword>
<feature type="DNA-binding region" description="OmpR/PhoB-type" evidence="5">
    <location>
        <begin position="126"/>
        <end position="223"/>
    </location>
</feature>
<dbReference type="RefSeq" id="WP_282220759.1">
    <property type="nucleotide sequence ID" value="NZ_CP118246.1"/>
</dbReference>
<dbReference type="PROSITE" id="PS51755">
    <property type="entry name" value="OMPR_PHOB"/>
    <property type="match status" value="1"/>
</dbReference>
<sequence length="225" mass="24846">MRILLVEDTHDVADAVVTSFGRRGDAVDHAQTRLEADDLLAVQRYDVIILDINLPDGDGLSLLADQRREGNATPILMLTARLEVDDRVAALDRGADDYLVKPFDLRELEARVRALARRALRDPDAGSVINYADLSVDLAGQTASLSGAALTLTRREFSLLEALLASRGRVISKEQIFERMFSFDETDVGMNAVEIYIARLRKKLEGGRVAITTLRGLGYQLVAHE</sequence>
<evidence type="ECO:0000313" key="9">
    <source>
        <dbReference type="Proteomes" id="UP001220530"/>
    </source>
</evidence>
<dbReference type="Gene3D" id="6.10.250.690">
    <property type="match status" value="1"/>
</dbReference>
<keyword evidence="1" id="KW-0805">Transcription regulation</keyword>
<dbReference type="PANTHER" id="PTHR48111:SF67">
    <property type="entry name" value="TRANSCRIPTIONAL REGULATORY PROTEIN TCTD"/>
    <property type="match status" value="1"/>
</dbReference>
<dbReference type="Gene3D" id="3.40.50.2300">
    <property type="match status" value="1"/>
</dbReference>
<dbReference type="SMART" id="SM00862">
    <property type="entry name" value="Trans_reg_C"/>
    <property type="match status" value="1"/>
</dbReference>
<evidence type="ECO:0000256" key="5">
    <source>
        <dbReference type="PROSITE-ProRule" id="PRU01091"/>
    </source>
</evidence>
<dbReference type="InterPro" id="IPR001867">
    <property type="entry name" value="OmpR/PhoB-type_DNA-bd"/>
</dbReference>
<dbReference type="SUPFAM" id="SSF52172">
    <property type="entry name" value="CheY-like"/>
    <property type="match status" value="1"/>
</dbReference>
<keyword evidence="9" id="KW-1185">Reference proteome</keyword>
<reference evidence="8 9" key="1">
    <citation type="submission" date="2023-02" db="EMBL/GenBank/DDBJ databases">
        <title>Devosia algicola sp. nov., isolated from the phycosphere of marine algae.</title>
        <authorList>
            <person name="Kim J.M."/>
            <person name="Lee J.K."/>
            <person name="Choi B.J."/>
            <person name="Bayburt H."/>
            <person name="Jeon C.O."/>
        </authorList>
    </citation>
    <scope>NUCLEOTIDE SEQUENCE [LARGE SCALE GENOMIC DNA]</scope>
    <source>
        <strain evidence="8 9">G20-9</strain>
    </source>
</reference>
<organism evidence="8 9">
    <name type="scientific">Devosia algicola</name>
    <dbReference type="NCBI Taxonomy" id="3026418"/>
    <lineage>
        <taxon>Bacteria</taxon>
        <taxon>Pseudomonadati</taxon>
        <taxon>Pseudomonadota</taxon>
        <taxon>Alphaproteobacteria</taxon>
        <taxon>Hyphomicrobiales</taxon>
        <taxon>Devosiaceae</taxon>
        <taxon>Devosia</taxon>
    </lineage>
</organism>
<evidence type="ECO:0000259" key="6">
    <source>
        <dbReference type="PROSITE" id="PS50110"/>
    </source>
</evidence>
<dbReference type="EMBL" id="CP118246">
    <property type="protein sequence ID" value="WDR04377.1"/>
    <property type="molecule type" value="Genomic_DNA"/>
</dbReference>
<dbReference type="InterPro" id="IPR039420">
    <property type="entry name" value="WalR-like"/>
</dbReference>